<organism evidence="1 2">
    <name type="scientific">Penicillium malachiteum</name>
    <dbReference type="NCBI Taxonomy" id="1324776"/>
    <lineage>
        <taxon>Eukaryota</taxon>
        <taxon>Fungi</taxon>
        <taxon>Dikarya</taxon>
        <taxon>Ascomycota</taxon>
        <taxon>Pezizomycotina</taxon>
        <taxon>Eurotiomycetes</taxon>
        <taxon>Eurotiomycetidae</taxon>
        <taxon>Eurotiales</taxon>
        <taxon>Aspergillaceae</taxon>
        <taxon>Penicillium</taxon>
    </lineage>
</organism>
<reference evidence="1" key="2">
    <citation type="submission" date="2023-01" db="EMBL/GenBank/DDBJ databases">
        <authorList>
            <person name="Petersen C."/>
        </authorList>
    </citation>
    <scope>NUCLEOTIDE SEQUENCE</scope>
    <source>
        <strain evidence="1">IBT 17514</strain>
    </source>
</reference>
<comment type="caution">
    <text evidence="1">The sequence shown here is derived from an EMBL/GenBank/DDBJ whole genome shotgun (WGS) entry which is preliminary data.</text>
</comment>
<protein>
    <submittedName>
        <fullName evidence="1">Uncharacterized protein</fullName>
    </submittedName>
</protein>
<name>A0AAD6HKS6_9EURO</name>
<proteinExistence type="predicted"/>
<dbReference type="AlphaFoldDB" id="A0AAD6HKS6"/>
<reference evidence="1" key="1">
    <citation type="journal article" date="2023" name="IMA Fungus">
        <title>Comparative genomic study of the Penicillium genus elucidates a diverse pangenome and 15 lateral gene transfer events.</title>
        <authorList>
            <person name="Petersen C."/>
            <person name="Sorensen T."/>
            <person name="Nielsen M.R."/>
            <person name="Sondergaard T.E."/>
            <person name="Sorensen J.L."/>
            <person name="Fitzpatrick D.A."/>
            <person name="Frisvad J.C."/>
            <person name="Nielsen K.L."/>
        </authorList>
    </citation>
    <scope>NUCLEOTIDE SEQUENCE</scope>
    <source>
        <strain evidence="1">IBT 17514</strain>
    </source>
</reference>
<sequence>MLKNILSGYGPNVDGMFFQSNLGIVTKLGIHITPAPEAYATVEVSVPREEDLVPLVGTLSDLMRRSVILNSPSIANIFRIALTSREREVHEILGNYMKPGSNVPYDVLEDIQHQQGWGFWKAYFSLHAPVEVLPSLIAAIKWAFATIEGVRIDYREFSGSPGKFITAQEVGEEEIPHSGTPTLAPLAILDSRQKGSGHLCFSPIIPPSG</sequence>
<evidence type="ECO:0000313" key="1">
    <source>
        <dbReference type="EMBL" id="KAJ5724828.1"/>
    </source>
</evidence>
<keyword evidence="2" id="KW-1185">Reference proteome</keyword>
<gene>
    <name evidence="1" type="ORF">N7493_006556</name>
</gene>
<accession>A0AAD6HKS6</accession>
<dbReference type="EMBL" id="JAQJAN010000008">
    <property type="protein sequence ID" value="KAJ5724828.1"/>
    <property type="molecule type" value="Genomic_DNA"/>
</dbReference>
<dbReference type="InterPro" id="IPR016170">
    <property type="entry name" value="Cytok_DH_C_sf"/>
</dbReference>
<dbReference type="Proteomes" id="UP001215712">
    <property type="component" value="Unassembled WGS sequence"/>
</dbReference>
<evidence type="ECO:0000313" key="2">
    <source>
        <dbReference type="Proteomes" id="UP001215712"/>
    </source>
</evidence>
<dbReference type="Gene3D" id="3.40.462.10">
    <property type="entry name" value="FAD-linked oxidases, C-terminal domain"/>
    <property type="match status" value="1"/>
</dbReference>